<gene>
    <name evidence="2" type="ORF">HDF16_002221</name>
</gene>
<proteinExistence type="predicted"/>
<dbReference type="GO" id="GO:0004519">
    <property type="term" value="F:endonuclease activity"/>
    <property type="evidence" value="ECO:0007669"/>
    <property type="project" value="UniProtKB-KW"/>
</dbReference>
<comment type="caution">
    <text evidence="2">The sequence shown here is derived from an EMBL/GenBank/DDBJ whole genome shotgun (WGS) entry which is preliminary data.</text>
</comment>
<reference evidence="2 3" key="1">
    <citation type="submission" date="2020-08" db="EMBL/GenBank/DDBJ databases">
        <title>Genomic Encyclopedia of Type Strains, Phase IV (KMG-V): Genome sequencing to study the core and pangenomes of soil and plant-associated prokaryotes.</title>
        <authorList>
            <person name="Whitman W."/>
        </authorList>
    </citation>
    <scope>NUCLEOTIDE SEQUENCE [LARGE SCALE GENOMIC DNA]</scope>
    <source>
        <strain evidence="2 3">M8UP14</strain>
    </source>
</reference>
<dbReference type="Pfam" id="PF24732">
    <property type="entry name" value="ParE_like"/>
    <property type="match status" value="1"/>
</dbReference>
<evidence type="ECO:0000313" key="2">
    <source>
        <dbReference type="EMBL" id="MBB5057515.1"/>
    </source>
</evidence>
<keyword evidence="2" id="KW-0255">Endonuclease</keyword>
<feature type="domain" description="ParE-like toxin" evidence="1">
    <location>
        <begin position="19"/>
        <end position="85"/>
    </location>
</feature>
<name>A0A7W8E4T6_9BACT</name>
<dbReference type="InterPro" id="IPR035093">
    <property type="entry name" value="RelE/ParE_toxin_dom_sf"/>
</dbReference>
<protein>
    <submittedName>
        <fullName evidence="2">mRNA-degrading endonuclease RelE of RelBE toxin-antitoxin system</fullName>
    </submittedName>
</protein>
<organism evidence="2 3">
    <name type="scientific">Granulicella aggregans</name>
    <dbReference type="NCBI Taxonomy" id="474949"/>
    <lineage>
        <taxon>Bacteria</taxon>
        <taxon>Pseudomonadati</taxon>
        <taxon>Acidobacteriota</taxon>
        <taxon>Terriglobia</taxon>
        <taxon>Terriglobales</taxon>
        <taxon>Acidobacteriaceae</taxon>
        <taxon>Granulicella</taxon>
    </lineage>
</organism>
<dbReference type="AlphaFoldDB" id="A0A7W8E4T6"/>
<keyword evidence="2" id="KW-0540">Nuclease</keyword>
<dbReference type="EMBL" id="JACHIP010000003">
    <property type="protein sequence ID" value="MBB5057515.1"/>
    <property type="molecule type" value="Genomic_DNA"/>
</dbReference>
<evidence type="ECO:0000313" key="3">
    <source>
        <dbReference type="Proteomes" id="UP000540989"/>
    </source>
</evidence>
<evidence type="ECO:0000259" key="1">
    <source>
        <dbReference type="Pfam" id="PF24732"/>
    </source>
</evidence>
<sequence>MEHTASSEFWAAYQALPQQIRDRADKQFALLTENPQHPSLQFKKLGERHGNEIWSARVTLQYRALAIKRLRGLLWFWIGDHKTYDTLIG</sequence>
<dbReference type="InterPro" id="IPR056925">
    <property type="entry name" value="ParE-like"/>
</dbReference>
<keyword evidence="2" id="KW-0378">Hydrolase</keyword>
<keyword evidence="3" id="KW-1185">Reference proteome</keyword>
<dbReference type="SUPFAM" id="SSF143011">
    <property type="entry name" value="RelE-like"/>
    <property type="match status" value="1"/>
</dbReference>
<accession>A0A7W8E4T6</accession>
<dbReference type="Proteomes" id="UP000540989">
    <property type="component" value="Unassembled WGS sequence"/>
</dbReference>